<dbReference type="SUPFAM" id="SSF49265">
    <property type="entry name" value="Fibronectin type III"/>
    <property type="match status" value="1"/>
</dbReference>
<reference evidence="2" key="1">
    <citation type="journal article" date="2020" name="Nature">
        <title>Giant virus diversity and host interactions through global metagenomics.</title>
        <authorList>
            <person name="Schulz F."/>
            <person name="Roux S."/>
            <person name="Paez-Espino D."/>
            <person name="Jungbluth S."/>
            <person name="Walsh D.A."/>
            <person name="Denef V.J."/>
            <person name="McMahon K.D."/>
            <person name="Konstantinidis K.T."/>
            <person name="Eloe-Fadrosh E.A."/>
            <person name="Kyrpides N.C."/>
            <person name="Woyke T."/>
        </authorList>
    </citation>
    <scope>NUCLEOTIDE SEQUENCE</scope>
    <source>
        <strain evidence="2">GVMAG-M-3300023179-116</strain>
    </source>
</reference>
<evidence type="ECO:0000259" key="1">
    <source>
        <dbReference type="PROSITE" id="PS50853"/>
    </source>
</evidence>
<dbReference type="Pfam" id="PF00041">
    <property type="entry name" value="fn3"/>
    <property type="match status" value="1"/>
</dbReference>
<dbReference type="InterPro" id="IPR013783">
    <property type="entry name" value="Ig-like_fold"/>
</dbReference>
<evidence type="ECO:0000313" key="2">
    <source>
        <dbReference type="EMBL" id="QHT23691.1"/>
    </source>
</evidence>
<organism evidence="2">
    <name type="scientific">viral metagenome</name>
    <dbReference type="NCBI Taxonomy" id="1070528"/>
    <lineage>
        <taxon>unclassified sequences</taxon>
        <taxon>metagenomes</taxon>
        <taxon>organismal metagenomes</taxon>
    </lineage>
</organism>
<name>A0A6C0E4Y4_9ZZZZ</name>
<dbReference type="PROSITE" id="PS50853">
    <property type="entry name" value="FN3"/>
    <property type="match status" value="2"/>
</dbReference>
<sequence length="609" mass="65387">MSIHLVANNTEQSRTVSWTMDLTFVLVEQYLLVSDATSIIGDITKVTLAPTETFANLSSFPKNSKLIVTLTQVDANLGTRKSLAVTLDSLQIPLRPTLVSATGIDKGIAVSFTVPEDSPTATQLVIILTNAIDDMASFETAMPSLGANGRYELSVTSEEMSIIQDNDPTPYEVSIMLRSNNGDSDVSNVLSATPSNLPNAPNLISVETGGSGSATATWDAPIDSAYWTATAVTLYVYNNSTFSTTEHLVTPLTSTSKTINYLTNGTSYSFYLKYSNAVGEGQSSNTTSFTPYDKPDPVGDFTVAGFISSQNLSIYQTTPSQYLVVFGRITTTRTTPNATTYTMNGNGATITGYNIYNDSGALLQFFPYQELQSGDTQFLNITTNYFTGNGLIPIGSTFNYYCRTVAVSADGVRVLSDPVTAIFTVHSNPLAVTDLTAVGLDQSISLSWSASITRGNPIQIYSIRDINNVEVSNTTSTNYTITNLPNGVAQTYTVVAVTQSDRQIATNLYESVESQDSPSATATPHKAPVIENVTINGLVMTLSITDNGLPATNVTAFAVDNTGNSAIIQEALRNNNQVTFRAPLTNITSYMVFVTNSPNKMSNIVYQVT</sequence>
<proteinExistence type="predicted"/>
<feature type="domain" description="Fibronectin type-III" evidence="1">
    <location>
        <begin position="428"/>
        <end position="526"/>
    </location>
</feature>
<protein>
    <recommendedName>
        <fullName evidence="1">Fibronectin type-III domain-containing protein</fullName>
    </recommendedName>
</protein>
<dbReference type="EMBL" id="MN739734">
    <property type="protein sequence ID" value="QHT23691.1"/>
    <property type="molecule type" value="Genomic_DNA"/>
</dbReference>
<dbReference type="SMART" id="SM00060">
    <property type="entry name" value="FN3"/>
    <property type="match status" value="3"/>
</dbReference>
<dbReference type="CDD" id="cd00063">
    <property type="entry name" value="FN3"/>
    <property type="match status" value="2"/>
</dbReference>
<accession>A0A6C0E4Y4</accession>
<dbReference type="AlphaFoldDB" id="A0A6C0E4Y4"/>
<feature type="domain" description="Fibronectin type-III" evidence="1">
    <location>
        <begin position="200"/>
        <end position="296"/>
    </location>
</feature>
<dbReference type="Gene3D" id="2.60.40.10">
    <property type="entry name" value="Immunoglobulins"/>
    <property type="match status" value="2"/>
</dbReference>
<dbReference type="InterPro" id="IPR003961">
    <property type="entry name" value="FN3_dom"/>
</dbReference>
<dbReference type="InterPro" id="IPR036116">
    <property type="entry name" value="FN3_sf"/>
</dbReference>